<dbReference type="Proteomes" id="UP001386955">
    <property type="component" value="Unassembled WGS sequence"/>
</dbReference>
<evidence type="ECO:0000313" key="8">
    <source>
        <dbReference type="EMBL" id="KAK7401657.1"/>
    </source>
</evidence>
<dbReference type="AlphaFoldDB" id="A0AAN9SR03"/>
<gene>
    <name evidence="8" type="ORF">VNO78_13303</name>
</gene>
<dbReference type="InterPro" id="IPR005123">
    <property type="entry name" value="Oxoglu/Fe-dep_dioxygenase_dom"/>
</dbReference>
<dbReference type="InterPro" id="IPR026992">
    <property type="entry name" value="DIOX_N"/>
</dbReference>
<dbReference type="GO" id="GO:0046872">
    <property type="term" value="F:metal ion binding"/>
    <property type="evidence" value="ECO:0007669"/>
    <property type="project" value="UniProtKB-KW"/>
</dbReference>
<dbReference type="FunFam" id="2.60.120.330:FF:000005">
    <property type="entry name" value="1-aminocyclopropane-1-carboxylate oxidase homolog 1"/>
    <property type="match status" value="1"/>
</dbReference>
<evidence type="ECO:0000256" key="6">
    <source>
        <dbReference type="RuleBase" id="RU003682"/>
    </source>
</evidence>
<comment type="cofactor">
    <cofactor evidence="1">
        <name>Fe cation</name>
        <dbReference type="ChEBI" id="CHEBI:24875"/>
    </cofactor>
</comment>
<proteinExistence type="inferred from homology"/>
<evidence type="ECO:0000256" key="5">
    <source>
        <dbReference type="ARBA" id="ARBA00023004"/>
    </source>
</evidence>
<evidence type="ECO:0000256" key="1">
    <source>
        <dbReference type="ARBA" id="ARBA00001962"/>
    </source>
</evidence>
<comment type="caution">
    <text evidence="8">The sequence shown here is derived from an EMBL/GenBank/DDBJ whole genome shotgun (WGS) entry which is preliminary data.</text>
</comment>
<keyword evidence="9" id="KW-1185">Reference proteome</keyword>
<protein>
    <recommendedName>
        <fullName evidence="7">Fe2OG dioxygenase domain-containing protein</fullName>
    </recommendedName>
</protein>
<dbReference type="Pfam" id="PF03171">
    <property type="entry name" value="2OG-FeII_Oxy"/>
    <property type="match status" value="1"/>
</dbReference>
<reference evidence="8 9" key="1">
    <citation type="submission" date="2024-01" db="EMBL/GenBank/DDBJ databases">
        <title>The genomes of 5 underutilized Papilionoideae crops provide insights into root nodulation and disease resistanc.</title>
        <authorList>
            <person name="Jiang F."/>
        </authorList>
    </citation>
    <scope>NUCLEOTIDE SEQUENCE [LARGE SCALE GENOMIC DNA]</scope>
    <source>
        <strain evidence="8">DUOXIRENSHENG_FW03</strain>
        <tissue evidence="8">Leaves</tissue>
    </source>
</reference>
<comment type="similarity">
    <text evidence="2 6">Belongs to the iron/ascorbate-dependent oxidoreductase family.</text>
</comment>
<evidence type="ECO:0000256" key="3">
    <source>
        <dbReference type="ARBA" id="ARBA00022723"/>
    </source>
</evidence>
<dbReference type="PANTHER" id="PTHR10209">
    <property type="entry name" value="OXIDOREDUCTASE, 2OG-FE II OXYGENASE FAMILY PROTEIN"/>
    <property type="match status" value="1"/>
</dbReference>
<evidence type="ECO:0000256" key="4">
    <source>
        <dbReference type="ARBA" id="ARBA00023002"/>
    </source>
</evidence>
<dbReference type="GO" id="GO:0051213">
    <property type="term" value="F:dioxygenase activity"/>
    <property type="evidence" value="ECO:0007669"/>
    <property type="project" value="UniProtKB-ARBA"/>
</dbReference>
<sequence length="370" mass="41493">MVATSTEELEQGSVSSYDRISELKAFDESKAGVQGLVEKGVTKVPRMFYCEHSNLSDDSTSEPTSNFSIPTIDFTGIHDHPILRDDVVGKLRYACEKWGFFQVINPGISSNVLDEMIKGTGRFHQQNAKVRKEYYSRDPSRKVAYVSNYSLYHESSAYWRDTLGCVMASHPPEAEELPEVCRDIVVEYSKKVKAFASTLFELLSEALGLNRLHLEKMGCAEGFLLLCHYYPACPEPELTMGNSKHTDNDFITILLQDEIGGLQVLHDKQWVDVTPIHGALVVNIGDLLQLLTNDKFISVHHRVLSNQAGPRKSVASLFRTVGDESLVYGPINELLSEENPPLYRNISLKEYLTCYYAKGVGTSALSHFKL</sequence>
<dbReference type="SUPFAM" id="SSF51197">
    <property type="entry name" value="Clavaminate synthase-like"/>
    <property type="match status" value="1"/>
</dbReference>
<dbReference type="PROSITE" id="PS51471">
    <property type="entry name" value="FE2OG_OXY"/>
    <property type="match status" value="1"/>
</dbReference>
<dbReference type="InterPro" id="IPR044861">
    <property type="entry name" value="IPNS-like_FE2OG_OXY"/>
</dbReference>
<dbReference type="Gene3D" id="2.60.120.330">
    <property type="entry name" value="B-lactam Antibiotic, Isopenicillin N Synthase, Chain"/>
    <property type="match status" value="1"/>
</dbReference>
<organism evidence="8 9">
    <name type="scientific">Psophocarpus tetragonolobus</name>
    <name type="common">Winged bean</name>
    <name type="synonym">Dolichos tetragonolobus</name>
    <dbReference type="NCBI Taxonomy" id="3891"/>
    <lineage>
        <taxon>Eukaryota</taxon>
        <taxon>Viridiplantae</taxon>
        <taxon>Streptophyta</taxon>
        <taxon>Embryophyta</taxon>
        <taxon>Tracheophyta</taxon>
        <taxon>Spermatophyta</taxon>
        <taxon>Magnoliopsida</taxon>
        <taxon>eudicotyledons</taxon>
        <taxon>Gunneridae</taxon>
        <taxon>Pentapetalae</taxon>
        <taxon>rosids</taxon>
        <taxon>fabids</taxon>
        <taxon>Fabales</taxon>
        <taxon>Fabaceae</taxon>
        <taxon>Papilionoideae</taxon>
        <taxon>50 kb inversion clade</taxon>
        <taxon>NPAAA clade</taxon>
        <taxon>indigoferoid/millettioid clade</taxon>
        <taxon>Phaseoleae</taxon>
        <taxon>Psophocarpus</taxon>
    </lineage>
</organism>
<evidence type="ECO:0000313" key="9">
    <source>
        <dbReference type="Proteomes" id="UP001386955"/>
    </source>
</evidence>
<name>A0AAN9SR03_PSOTE</name>
<dbReference type="Pfam" id="PF14226">
    <property type="entry name" value="DIOX_N"/>
    <property type="match status" value="1"/>
</dbReference>
<dbReference type="EMBL" id="JAYMYS010000003">
    <property type="protein sequence ID" value="KAK7401657.1"/>
    <property type="molecule type" value="Genomic_DNA"/>
</dbReference>
<keyword evidence="5 6" id="KW-0408">Iron</keyword>
<keyword evidence="3 6" id="KW-0479">Metal-binding</keyword>
<keyword evidence="4 6" id="KW-0560">Oxidoreductase</keyword>
<feature type="domain" description="Fe2OG dioxygenase" evidence="7">
    <location>
        <begin position="219"/>
        <end position="322"/>
    </location>
</feature>
<evidence type="ECO:0000256" key="2">
    <source>
        <dbReference type="ARBA" id="ARBA00008056"/>
    </source>
</evidence>
<dbReference type="PANTHER" id="PTHR10209:SF672">
    <property type="entry name" value="2-OXOGLUTARATE-DEPENDENT DIOXYGENASE"/>
    <property type="match status" value="1"/>
</dbReference>
<evidence type="ECO:0000259" key="7">
    <source>
        <dbReference type="PROSITE" id="PS51471"/>
    </source>
</evidence>
<dbReference type="InterPro" id="IPR027443">
    <property type="entry name" value="IPNS-like_sf"/>
</dbReference>
<accession>A0AAN9SR03</accession>